<dbReference type="InterPro" id="IPR006043">
    <property type="entry name" value="NCS2"/>
</dbReference>
<feature type="transmembrane region" description="Helical" evidence="7">
    <location>
        <begin position="414"/>
        <end position="435"/>
    </location>
</feature>
<organism evidence="8 9">
    <name type="scientific">Collinsella acetigenes</name>
    <dbReference type="NCBI Taxonomy" id="2713419"/>
    <lineage>
        <taxon>Bacteria</taxon>
        <taxon>Bacillati</taxon>
        <taxon>Actinomycetota</taxon>
        <taxon>Coriobacteriia</taxon>
        <taxon>Coriobacteriales</taxon>
        <taxon>Coriobacteriaceae</taxon>
        <taxon>Collinsella</taxon>
    </lineage>
</organism>
<dbReference type="InterPro" id="IPR006042">
    <property type="entry name" value="Xan_ur_permease"/>
</dbReference>
<dbReference type="Proteomes" id="UP000546970">
    <property type="component" value="Unassembled WGS sequence"/>
</dbReference>
<evidence type="ECO:0000256" key="6">
    <source>
        <dbReference type="ARBA" id="ARBA00023136"/>
    </source>
</evidence>
<sequence length="443" mass="44865">MADVSTPEEDALFTPRGHVSPVTAIPLALQHVLAAFAAIVTPAIIVASVCGFSAAEEARIIQAALVLSAVDTLLQQFPLFGRIGSGLPIVMGASFTFVPAFQAIGVEMGFEAVLGAQLVGGLLVVVFGLAFRRLRFLFPPVVMGTVIFVIGLSLCPVAVKSMAGGQGSAGFGDLSNWIVAIATFVVTFAVGNYARGTLKLGGILLGILSGFVIAALMGMVDLSGVGTAAWFALPTILPYKIVFDPAACAMIGVVSIVNVVQVMGELSAVSSAGLDREATDAELSGGMVATGAVGAVAALFGTIPTVTYGQNVGIIAENKVVNRVVFTIAALVLLAGGLLPKFAALLTSIPQPVIGGATIGVFATIGMNGVVMFAREGLSGRDCTLMGLAVAFGVGIEQSVGALAGAGFPAWVNTVFGTSSIAVATVVAVILNLVLPREEKASE</sequence>
<dbReference type="PANTHER" id="PTHR42810:SF2">
    <property type="entry name" value="PURINE PERMEASE C1399.01C-RELATED"/>
    <property type="match status" value="1"/>
</dbReference>
<feature type="transmembrane region" description="Helical" evidence="7">
    <location>
        <begin position="200"/>
        <end position="220"/>
    </location>
</feature>
<dbReference type="GO" id="GO:0042907">
    <property type="term" value="F:xanthine transmembrane transporter activity"/>
    <property type="evidence" value="ECO:0007669"/>
    <property type="project" value="TreeGrafter"/>
</dbReference>
<reference evidence="8 9" key="1">
    <citation type="submission" date="2020-04" db="EMBL/GenBank/DDBJ databases">
        <title>Collinsella sp. KGMB02528 nov., an anaerobic actinobacterium isolated from human feces.</title>
        <authorList>
            <person name="Han K.-I."/>
            <person name="Eom M.K."/>
            <person name="Kim J.-S."/>
            <person name="Lee K.C."/>
            <person name="Suh M.K."/>
            <person name="Park S.-H."/>
            <person name="Lee J.H."/>
            <person name="Kang S.W."/>
            <person name="Park J.-E."/>
            <person name="Oh B.S."/>
            <person name="Yu S.Y."/>
            <person name="Choi S.-H."/>
            <person name="Lee D.H."/>
            <person name="Yoon H."/>
            <person name="Kim B.-Y."/>
            <person name="Lee J.H."/>
            <person name="Lee J.-S."/>
        </authorList>
    </citation>
    <scope>NUCLEOTIDE SEQUENCE [LARGE SCALE GENOMIC DNA]</scope>
    <source>
        <strain evidence="8 9">KGMB02528</strain>
    </source>
</reference>
<feature type="transmembrane region" description="Helical" evidence="7">
    <location>
        <begin position="385"/>
        <end position="408"/>
    </location>
</feature>
<keyword evidence="3" id="KW-0813">Transport</keyword>
<evidence type="ECO:0000313" key="9">
    <source>
        <dbReference type="Proteomes" id="UP000546970"/>
    </source>
</evidence>
<name>A0A7X9UB23_9ACTN</name>
<feature type="transmembrane region" description="Helical" evidence="7">
    <location>
        <begin position="32"/>
        <end position="53"/>
    </location>
</feature>
<feature type="transmembrane region" description="Helical" evidence="7">
    <location>
        <begin position="171"/>
        <end position="194"/>
    </location>
</feature>
<proteinExistence type="inferred from homology"/>
<feature type="transmembrane region" description="Helical" evidence="7">
    <location>
        <begin position="113"/>
        <end position="131"/>
    </location>
</feature>
<dbReference type="AlphaFoldDB" id="A0A7X9UB23"/>
<dbReference type="PROSITE" id="PS01116">
    <property type="entry name" value="XANTH_URACIL_PERMASE"/>
    <property type="match status" value="1"/>
</dbReference>
<dbReference type="EMBL" id="JABBCP010000001">
    <property type="protein sequence ID" value="NMF55211.1"/>
    <property type="molecule type" value="Genomic_DNA"/>
</dbReference>
<evidence type="ECO:0000256" key="4">
    <source>
        <dbReference type="ARBA" id="ARBA00022692"/>
    </source>
</evidence>
<dbReference type="GO" id="GO:0005886">
    <property type="term" value="C:plasma membrane"/>
    <property type="evidence" value="ECO:0007669"/>
    <property type="project" value="TreeGrafter"/>
</dbReference>
<feature type="transmembrane region" description="Helical" evidence="7">
    <location>
        <begin position="137"/>
        <end position="159"/>
    </location>
</feature>
<feature type="transmembrane region" description="Helical" evidence="7">
    <location>
        <begin position="283"/>
        <end position="308"/>
    </location>
</feature>
<keyword evidence="9" id="KW-1185">Reference proteome</keyword>
<evidence type="ECO:0000256" key="1">
    <source>
        <dbReference type="ARBA" id="ARBA00004141"/>
    </source>
</evidence>
<comment type="caution">
    <text evidence="8">The sequence shown here is derived from an EMBL/GenBank/DDBJ whole genome shotgun (WGS) entry which is preliminary data.</text>
</comment>
<dbReference type="PANTHER" id="PTHR42810">
    <property type="entry name" value="PURINE PERMEASE C1399.01C-RELATED"/>
    <property type="match status" value="1"/>
</dbReference>
<dbReference type="NCBIfam" id="NF037981">
    <property type="entry name" value="NCS2_1"/>
    <property type="match status" value="1"/>
</dbReference>
<keyword evidence="5 7" id="KW-1133">Transmembrane helix</keyword>
<evidence type="ECO:0000256" key="5">
    <source>
        <dbReference type="ARBA" id="ARBA00022989"/>
    </source>
</evidence>
<keyword evidence="4 7" id="KW-0812">Transmembrane</keyword>
<evidence type="ECO:0000256" key="2">
    <source>
        <dbReference type="ARBA" id="ARBA00008821"/>
    </source>
</evidence>
<dbReference type="RefSeq" id="WP_040221063.1">
    <property type="nucleotide sequence ID" value="NZ_JABBCP010000001.1"/>
</dbReference>
<evidence type="ECO:0000256" key="7">
    <source>
        <dbReference type="SAM" id="Phobius"/>
    </source>
</evidence>
<accession>A0A7X9UB23</accession>
<evidence type="ECO:0000313" key="8">
    <source>
        <dbReference type="EMBL" id="NMF55211.1"/>
    </source>
</evidence>
<comment type="subcellular location">
    <subcellularLocation>
        <location evidence="1">Membrane</location>
        <topology evidence="1">Multi-pass membrane protein</topology>
    </subcellularLocation>
</comment>
<feature type="transmembrane region" description="Helical" evidence="7">
    <location>
        <begin position="320"/>
        <end position="340"/>
    </location>
</feature>
<dbReference type="Pfam" id="PF00860">
    <property type="entry name" value="Xan_ur_permease"/>
    <property type="match status" value="1"/>
</dbReference>
<protein>
    <submittedName>
        <fullName evidence="8">Purine/pyrimidine permease</fullName>
    </submittedName>
</protein>
<feature type="transmembrane region" description="Helical" evidence="7">
    <location>
        <begin position="83"/>
        <end position="101"/>
    </location>
</feature>
<keyword evidence="6 7" id="KW-0472">Membrane</keyword>
<comment type="similarity">
    <text evidence="2">Belongs to the nucleobase:cation symporter-2 (NCS2) (TC 2.A.40) family.</text>
</comment>
<evidence type="ECO:0000256" key="3">
    <source>
        <dbReference type="ARBA" id="ARBA00022448"/>
    </source>
</evidence>
<gene>
    <name evidence="8" type="ORF">HF320_02530</name>
</gene>
<feature type="transmembrane region" description="Helical" evidence="7">
    <location>
        <begin position="352"/>
        <end position="373"/>
    </location>
</feature>